<feature type="region of interest" description="Disordered" evidence="1">
    <location>
        <begin position="155"/>
        <end position="174"/>
    </location>
</feature>
<gene>
    <name evidence="2" type="ORF">PUN28_005879</name>
</gene>
<feature type="compositionally biased region" description="Polar residues" evidence="1">
    <location>
        <begin position="156"/>
        <end position="174"/>
    </location>
</feature>
<organism evidence="2 3">
    <name type="scientific">Cardiocondyla obscurior</name>
    <dbReference type="NCBI Taxonomy" id="286306"/>
    <lineage>
        <taxon>Eukaryota</taxon>
        <taxon>Metazoa</taxon>
        <taxon>Ecdysozoa</taxon>
        <taxon>Arthropoda</taxon>
        <taxon>Hexapoda</taxon>
        <taxon>Insecta</taxon>
        <taxon>Pterygota</taxon>
        <taxon>Neoptera</taxon>
        <taxon>Endopterygota</taxon>
        <taxon>Hymenoptera</taxon>
        <taxon>Apocrita</taxon>
        <taxon>Aculeata</taxon>
        <taxon>Formicoidea</taxon>
        <taxon>Formicidae</taxon>
        <taxon>Myrmicinae</taxon>
        <taxon>Cardiocondyla</taxon>
    </lineage>
</organism>
<reference evidence="2 3" key="1">
    <citation type="submission" date="2023-03" db="EMBL/GenBank/DDBJ databases">
        <title>High recombination rates correlate with genetic variation in Cardiocondyla obscurior ants.</title>
        <authorList>
            <person name="Errbii M."/>
        </authorList>
    </citation>
    <scope>NUCLEOTIDE SEQUENCE [LARGE SCALE GENOMIC DNA]</scope>
    <source>
        <strain evidence="2">Alpha-2009</strain>
        <tissue evidence="2">Whole body</tissue>
    </source>
</reference>
<comment type="caution">
    <text evidence="2">The sequence shown here is derived from an EMBL/GenBank/DDBJ whole genome shotgun (WGS) entry which is preliminary data.</text>
</comment>
<name>A0AAW2G7R4_9HYME</name>
<protein>
    <submittedName>
        <fullName evidence="2">Uncharacterized protein</fullName>
    </submittedName>
</protein>
<sequence length="208" mass="23187">MDCSLYIHPLVISRMHLTKLLITAPGGRIGKIVLASIAESCTSNLSAFVTYMRNSCERATICPRRCFWRSACFGIFFRHFCDRITTRDTTGKCNEMKFLIANAPLDYACNNGCVLPRNRAVKSVNYSSRLNKRAHNRALLSPRLLAQSRTYPERLSSLTTETDRPTSYTPTGTQVHTSLKRFTTNSQNTTVLPAASRVLLASPASVGF</sequence>
<evidence type="ECO:0000313" key="3">
    <source>
        <dbReference type="Proteomes" id="UP001430953"/>
    </source>
</evidence>
<evidence type="ECO:0000313" key="2">
    <source>
        <dbReference type="EMBL" id="KAL0123668.1"/>
    </source>
</evidence>
<dbReference type="EMBL" id="JADYXP020000005">
    <property type="protein sequence ID" value="KAL0123668.1"/>
    <property type="molecule type" value="Genomic_DNA"/>
</dbReference>
<keyword evidence="3" id="KW-1185">Reference proteome</keyword>
<dbReference type="AlphaFoldDB" id="A0AAW2G7R4"/>
<proteinExistence type="predicted"/>
<dbReference type="Proteomes" id="UP001430953">
    <property type="component" value="Unassembled WGS sequence"/>
</dbReference>
<evidence type="ECO:0000256" key="1">
    <source>
        <dbReference type="SAM" id="MobiDB-lite"/>
    </source>
</evidence>
<accession>A0AAW2G7R4</accession>